<evidence type="ECO:0000313" key="2">
    <source>
        <dbReference type="EMBL" id="CAH1263296.1"/>
    </source>
</evidence>
<feature type="compositionally biased region" description="Basic residues" evidence="1">
    <location>
        <begin position="97"/>
        <end position="107"/>
    </location>
</feature>
<dbReference type="Proteomes" id="UP000838412">
    <property type="component" value="Chromosome 4"/>
</dbReference>
<dbReference type="OrthoDB" id="10158208at2759"/>
<organism evidence="2 3">
    <name type="scientific">Branchiostoma lanceolatum</name>
    <name type="common">Common lancelet</name>
    <name type="synonym">Amphioxus lanceolatum</name>
    <dbReference type="NCBI Taxonomy" id="7740"/>
    <lineage>
        <taxon>Eukaryota</taxon>
        <taxon>Metazoa</taxon>
        <taxon>Chordata</taxon>
        <taxon>Cephalochordata</taxon>
        <taxon>Leptocardii</taxon>
        <taxon>Amphioxiformes</taxon>
        <taxon>Branchiostomatidae</taxon>
        <taxon>Branchiostoma</taxon>
    </lineage>
</organism>
<dbReference type="EMBL" id="OV696689">
    <property type="protein sequence ID" value="CAH1263296.1"/>
    <property type="molecule type" value="Genomic_DNA"/>
</dbReference>
<keyword evidence="3" id="KW-1185">Reference proteome</keyword>
<accession>A0A8J9ZW80</accession>
<proteinExistence type="predicted"/>
<feature type="compositionally biased region" description="Basic and acidic residues" evidence="1">
    <location>
        <begin position="146"/>
        <end position="160"/>
    </location>
</feature>
<sequence>MPKQAGGKKKDRLRFNPSHLGEYADQAKPRCAPTACVFCAPGRKIEKSETTPYGFDMDSKDKELTVADATTATTQPQCAHVPPCTSNCVSPSPNVSKKGKKKKRARKGPYDFDIEDLEDEDLTTPDAAGCHRCLATTVSPGQGRGGNHDSSDSRHCLPFE</sequence>
<name>A0A8J9ZW80_BRALA</name>
<gene>
    <name evidence="2" type="primary">Hypp2656</name>
    <name evidence="2" type="ORF">BLAG_LOCUS18024</name>
</gene>
<evidence type="ECO:0000313" key="3">
    <source>
        <dbReference type="Proteomes" id="UP000838412"/>
    </source>
</evidence>
<protein>
    <submittedName>
        <fullName evidence="2">Hypp2656 protein</fullName>
    </submittedName>
</protein>
<feature type="region of interest" description="Disordered" evidence="1">
    <location>
        <begin position="88"/>
        <end position="112"/>
    </location>
</feature>
<reference evidence="2" key="1">
    <citation type="submission" date="2022-01" db="EMBL/GenBank/DDBJ databases">
        <authorList>
            <person name="Braso-Vives M."/>
        </authorList>
    </citation>
    <scope>NUCLEOTIDE SEQUENCE</scope>
</reference>
<feature type="region of interest" description="Disordered" evidence="1">
    <location>
        <begin position="137"/>
        <end position="160"/>
    </location>
</feature>
<evidence type="ECO:0000256" key="1">
    <source>
        <dbReference type="SAM" id="MobiDB-lite"/>
    </source>
</evidence>
<dbReference type="AlphaFoldDB" id="A0A8J9ZW80"/>